<feature type="region of interest" description="Disordered" evidence="1">
    <location>
        <begin position="1"/>
        <end position="39"/>
    </location>
</feature>
<evidence type="ECO:0000256" key="1">
    <source>
        <dbReference type="SAM" id="MobiDB-lite"/>
    </source>
</evidence>
<name>A0A1A8RQT9_9TELE</name>
<feature type="non-terminal residue" evidence="2">
    <location>
        <position position="1"/>
    </location>
</feature>
<proteinExistence type="predicted"/>
<reference evidence="2" key="2">
    <citation type="submission" date="2016-06" db="EMBL/GenBank/DDBJ databases">
        <title>The genome of a short-lived fish provides insights into sex chromosome evolution and the genetic control of aging.</title>
        <authorList>
            <person name="Reichwald K."/>
            <person name="Felder M."/>
            <person name="Petzold A."/>
            <person name="Koch P."/>
            <person name="Groth M."/>
            <person name="Platzer M."/>
        </authorList>
    </citation>
    <scope>NUCLEOTIDE SEQUENCE</scope>
    <source>
        <tissue evidence="2">Brain</tissue>
    </source>
</reference>
<reference evidence="2" key="1">
    <citation type="submission" date="2016-05" db="EMBL/GenBank/DDBJ databases">
        <authorList>
            <person name="Lavstsen T."/>
            <person name="Jespersen J.S."/>
        </authorList>
    </citation>
    <scope>NUCLEOTIDE SEQUENCE</scope>
    <source>
        <tissue evidence="2">Brain</tissue>
    </source>
</reference>
<dbReference type="AlphaFoldDB" id="A0A1A8RQT9"/>
<accession>A0A1A8RQT9</accession>
<dbReference type="EMBL" id="HAEH01018938">
    <property type="protein sequence ID" value="SBS08465.1"/>
    <property type="molecule type" value="Transcribed_RNA"/>
</dbReference>
<sequence length="74" mass="8509">NQHCSTEQSHDNKRVHLAPTTAPRHALKMPKSTPMRAPCEHPGVHTRLYICSRTDLHLNQLIAQPITCKGRWYK</sequence>
<feature type="non-terminal residue" evidence="2">
    <location>
        <position position="74"/>
    </location>
</feature>
<gene>
    <name evidence="2" type="primary">Nfu_g_1_005494</name>
</gene>
<evidence type="ECO:0000313" key="2">
    <source>
        <dbReference type="EMBL" id="SBS08465.1"/>
    </source>
</evidence>
<organism evidence="2">
    <name type="scientific">Nothobranchius rachovii</name>
    <name type="common">bluefin notho</name>
    <dbReference type="NCBI Taxonomy" id="451742"/>
    <lineage>
        <taxon>Eukaryota</taxon>
        <taxon>Metazoa</taxon>
        <taxon>Chordata</taxon>
        <taxon>Craniata</taxon>
        <taxon>Vertebrata</taxon>
        <taxon>Euteleostomi</taxon>
        <taxon>Actinopterygii</taxon>
        <taxon>Neopterygii</taxon>
        <taxon>Teleostei</taxon>
        <taxon>Neoteleostei</taxon>
        <taxon>Acanthomorphata</taxon>
        <taxon>Ovalentaria</taxon>
        <taxon>Atherinomorphae</taxon>
        <taxon>Cyprinodontiformes</taxon>
        <taxon>Nothobranchiidae</taxon>
        <taxon>Nothobranchius</taxon>
    </lineage>
</organism>
<protein>
    <submittedName>
        <fullName evidence="2">Uncharacterized protein</fullName>
    </submittedName>
</protein>